<accession>A0A6A5BHF0</accession>
<feature type="transmembrane region" description="Helical" evidence="2">
    <location>
        <begin position="210"/>
        <end position="234"/>
    </location>
</feature>
<keyword evidence="2" id="KW-1133">Transmembrane helix</keyword>
<feature type="transmembrane region" description="Helical" evidence="2">
    <location>
        <begin position="168"/>
        <end position="190"/>
    </location>
</feature>
<evidence type="ECO:0000313" key="4">
    <source>
        <dbReference type="Proteomes" id="UP000444721"/>
    </source>
</evidence>
<proteinExistence type="predicted"/>
<dbReference type="OrthoDB" id="10461076at2759"/>
<gene>
    <name evidence="3" type="ORF">FDP41_008158</name>
</gene>
<reference evidence="3 4" key="1">
    <citation type="journal article" date="2019" name="Sci. Rep.">
        <title>Nanopore sequencing improves the draft genome of the human pathogenic amoeba Naegleria fowleri.</title>
        <authorList>
            <person name="Liechti N."/>
            <person name="Schurch N."/>
            <person name="Bruggmann R."/>
            <person name="Wittwer M."/>
        </authorList>
    </citation>
    <scope>NUCLEOTIDE SEQUENCE [LARGE SCALE GENOMIC DNA]</scope>
    <source>
        <strain evidence="3 4">ATCC 30894</strain>
    </source>
</reference>
<name>A0A6A5BHF0_NAEFO</name>
<dbReference type="GeneID" id="68115376"/>
<keyword evidence="2" id="KW-0812">Transmembrane</keyword>
<evidence type="ECO:0000256" key="1">
    <source>
        <dbReference type="SAM" id="MobiDB-lite"/>
    </source>
</evidence>
<dbReference type="VEuPathDB" id="AmoebaDB:FDP41_008158"/>
<comment type="caution">
    <text evidence="3">The sequence shown here is derived from an EMBL/GenBank/DDBJ whole genome shotgun (WGS) entry which is preliminary data.</text>
</comment>
<dbReference type="AlphaFoldDB" id="A0A6A5BHF0"/>
<feature type="transmembrane region" description="Helical" evidence="2">
    <location>
        <begin position="315"/>
        <end position="335"/>
    </location>
</feature>
<dbReference type="VEuPathDB" id="AmoebaDB:NfTy_091690"/>
<feature type="transmembrane region" description="Helical" evidence="2">
    <location>
        <begin position="80"/>
        <end position="101"/>
    </location>
</feature>
<dbReference type="VEuPathDB" id="AmoebaDB:NF0003850"/>
<sequence length="506" mass="55671">MSFNEHLLLNSFLLDSMKNSINTNSTQVSSSPPVTSLFQTPSIVVISLNSPLVFVFGLLFIASIVSYLMQHQDMKRNQHVLFLLLFMVEGLVCFNMLTRIASEIAYLHPNPSEGFVASVVIKIFDRCFVNLTVYMEVVLMAHICYSFSETCRAISAFTSTTFSHIRKLLIALLGVLGVLFFLLCAFTVIFGGFSASRAEIDESTLSYLNLALFLCAAALFLGSTVSISIFLNIVGRRLSNHLRQSKERIKAMLKATTSTLISNHNNNTSNTTTNTSTNTTNTSTTTTTSLDPFKEKSKEKIKTYQIKKTALRKSLTIQYGLTACMIFQFFGFIFIPASLGWIYLMNFFHFCYNIGLVGFIVLILCIYNPMRQVQRLFRQDSDPKAMAVMMNSSQTCSSSLSGSTSLNHRSSGSAAAVGSSISSKHASKMFDSHFTLQGKNELNVVAGWELNDSSTSNISTCSYSNQKEVDLEMNGTVSSSPSENTSGNTLTSPATTVVVVGDSQIV</sequence>
<feature type="transmembrane region" description="Helical" evidence="2">
    <location>
        <begin position="43"/>
        <end position="68"/>
    </location>
</feature>
<protein>
    <submittedName>
        <fullName evidence="3">Uncharacterized protein</fullName>
    </submittedName>
</protein>
<dbReference type="RefSeq" id="XP_044558167.1">
    <property type="nucleotide sequence ID" value="XM_044711981.1"/>
</dbReference>
<feature type="compositionally biased region" description="Low complexity" evidence="1">
    <location>
        <begin position="264"/>
        <end position="289"/>
    </location>
</feature>
<keyword evidence="2" id="KW-0472">Membrane</keyword>
<organism evidence="3 4">
    <name type="scientific">Naegleria fowleri</name>
    <name type="common">Brain eating amoeba</name>
    <dbReference type="NCBI Taxonomy" id="5763"/>
    <lineage>
        <taxon>Eukaryota</taxon>
        <taxon>Discoba</taxon>
        <taxon>Heterolobosea</taxon>
        <taxon>Tetramitia</taxon>
        <taxon>Eutetramitia</taxon>
        <taxon>Vahlkampfiidae</taxon>
        <taxon>Naegleria</taxon>
    </lineage>
</organism>
<evidence type="ECO:0000256" key="2">
    <source>
        <dbReference type="SAM" id="Phobius"/>
    </source>
</evidence>
<feature type="transmembrane region" description="Helical" evidence="2">
    <location>
        <begin position="128"/>
        <end position="147"/>
    </location>
</feature>
<evidence type="ECO:0000313" key="3">
    <source>
        <dbReference type="EMBL" id="KAF0973454.1"/>
    </source>
</evidence>
<feature type="transmembrane region" description="Helical" evidence="2">
    <location>
        <begin position="341"/>
        <end position="367"/>
    </location>
</feature>
<keyword evidence="4" id="KW-1185">Reference proteome</keyword>
<dbReference type="Proteomes" id="UP000444721">
    <property type="component" value="Unassembled WGS sequence"/>
</dbReference>
<dbReference type="EMBL" id="VFQX01000060">
    <property type="protein sequence ID" value="KAF0973454.1"/>
    <property type="molecule type" value="Genomic_DNA"/>
</dbReference>
<feature type="region of interest" description="Disordered" evidence="1">
    <location>
        <begin position="264"/>
        <end position="291"/>
    </location>
</feature>